<dbReference type="Gene3D" id="3.30.420.10">
    <property type="entry name" value="Ribonuclease H-like superfamily/Ribonuclease H"/>
    <property type="match status" value="1"/>
</dbReference>
<dbReference type="FunFam" id="3.30.70.270:FF:000020">
    <property type="entry name" value="Transposon Tf2-6 polyprotein-like Protein"/>
    <property type="match status" value="1"/>
</dbReference>
<keyword evidence="8" id="KW-0511">Multifunctional enzyme</keyword>
<protein>
    <recommendedName>
        <fullName evidence="9">Integrase catalytic domain-containing protein</fullName>
    </recommendedName>
</protein>
<dbReference type="Gene3D" id="3.10.10.10">
    <property type="entry name" value="HIV Type 1 Reverse Transcriptase, subunit A, domain 1"/>
    <property type="match status" value="1"/>
</dbReference>
<dbReference type="GO" id="GO:0015074">
    <property type="term" value="P:DNA integration"/>
    <property type="evidence" value="ECO:0007669"/>
    <property type="project" value="InterPro"/>
</dbReference>
<evidence type="ECO:0000259" key="9">
    <source>
        <dbReference type="PROSITE" id="PS50994"/>
    </source>
</evidence>
<dbReference type="SUPFAM" id="SSF53098">
    <property type="entry name" value="Ribonuclease H-like"/>
    <property type="match status" value="1"/>
</dbReference>
<name>A0AAQ3MRV5_VIGMU</name>
<dbReference type="InterPro" id="IPR050951">
    <property type="entry name" value="Retrovirus_Pol_polyprotein"/>
</dbReference>
<organism evidence="10 11">
    <name type="scientific">Vigna mungo</name>
    <name type="common">Black gram</name>
    <name type="synonym">Phaseolus mungo</name>
    <dbReference type="NCBI Taxonomy" id="3915"/>
    <lineage>
        <taxon>Eukaryota</taxon>
        <taxon>Viridiplantae</taxon>
        <taxon>Streptophyta</taxon>
        <taxon>Embryophyta</taxon>
        <taxon>Tracheophyta</taxon>
        <taxon>Spermatophyta</taxon>
        <taxon>Magnoliopsida</taxon>
        <taxon>eudicotyledons</taxon>
        <taxon>Gunneridae</taxon>
        <taxon>Pentapetalae</taxon>
        <taxon>rosids</taxon>
        <taxon>fabids</taxon>
        <taxon>Fabales</taxon>
        <taxon>Fabaceae</taxon>
        <taxon>Papilionoideae</taxon>
        <taxon>50 kb inversion clade</taxon>
        <taxon>NPAAA clade</taxon>
        <taxon>indigoferoid/millettioid clade</taxon>
        <taxon>Phaseoleae</taxon>
        <taxon>Vigna</taxon>
    </lineage>
</organism>
<dbReference type="InterPro" id="IPR041577">
    <property type="entry name" value="RT_RNaseH_2"/>
</dbReference>
<dbReference type="InterPro" id="IPR036397">
    <property type="entry name" value="RNaseH_sf"/>
</dbReference>
<dbReference type="Gene3D" id="3.30.70.270">
    <property type="match status" value="2"/>
</dbReference>
<dbReference type="Pfam" id="PF00078">
    <property type="entry name" value="RVT_1"/>
    <property type="match status" value="1"/>
</dbReference>
<dbReference type="PANTHER" id="PTHR37984">
    <property type="entry name" value="PROTEIN CBG26694"/>
    <property type="match status" value="1"/>
</dbReference>
<dbReference type="GO" id="GO:0003964">
    <property type="term" value="F:RNA-directed DNA polymerase activity"/>
    <property type="evidence" value="ECO:0007669"/>
    <property type="project" value="UniProtKB-KW"/>
</dbReference>
<evidence type="ECO:0000256" key="3">
    <source>
        <dbReference type="ARBA" id="ARBA00022695"/>
    </source>
</evidence>
<sequence>MLDSRFIKLSNSPYSSPVLLVKKKDGTALNAATIKDKFPIPTVDELLDELGHASWLSKLDLFLGFHQILMVPADTEKTAFRTYNGHFKFCVMPFSLCNALSTFQATMNDLFRPHLRRFIIVFFDDILVYSSTLTDHVHHLKTTFKLLLPNCFRLKGSKCTIDTQSIQYLGHVVFDRGVQPNPAKLAASLRGFLGLTGFYQKFVAGYTSISQPLTDLLKKDNFMWNENAQAAFTILKNKLLASPVLVLPKFDSMFIIQTDASRIGIEAVLSQKSHPIAYFTKQFCHKLRNSSTYIRELCAITSIVQNWRQYFLGCRFVIQIGQRSIKELLSQTVLKLEQQNYLFKLLGFDFEIQYRPDKTNTPADALSRIEDPNQPLSTSLLVLTIPQLDFLHDLKSSLQHDLPLSLSKTRSSLPHMTILIIRSRRASFSSRIRFGCPGHMGISRTLSKILSSFYWHDIRKDVKQFVEQCTICQQTKFPTQPPTGLLQLIPPPSHCWEDLSLDFIIGLPPYKNFTTILVVVDRFSKGAHFGMLPKSFTTTNVAQLFVDIVCKRHGLPRSLISDSDLIFLSQFWRDLFRLSDTKLRMSTAYHPQSDGQTEVTNKVLQHFNTSVNVSTGFTPFEVMFGRKPPLIPPLLSEDTTNAAAQSELSTRTSILQTLAAKLKKAQLQMKNWANKHRRDLLITFWQV</sequence>
<dbReference type="InterPro" id="IPR041588">
    <property type="entry name" value="Integrase_H2C2"/>
</dbReference>
<evidence type="ECO:0000256" key="7">
    <source>
        <dbReference type="ARBA" id="ARBA00022918"/>
    </source>
</evidence>
<dbReference type="Pfam" id="PF17919">
    <property type="entry name" value="RT_RNaseH_2"/>
    <property type="match status" value="1"/>
</dbReference>
<evidence type="ECO:0000256" key="2">
    <source>
        <dbReference type="ARBA" id="ARBA00022679"/>
    </source>
</evidence>
<keyword evidence="1" id="KW-0645">Protease</keyword>
<dbReference type="Proteomes" id="UP001374535">
    <property type="component" value="Chromosome 9"/>
</dbReference>
<dbReference type="GO" id="GO:0003676">
    <property type="term" value="F:nucleic acid binding"/>
    <property type="evidence" value="ECO:0007669"/>
    <property type="project" value="InterPro"/>
</dbReference>
<evidence type="ECO:0000256" key="1">
    <source>
        <dbReference type="ARBA" id="ARBA00022670"/>
    </source>
</evidence>
<dbReference type="InterPro" id="IPR001584">
    <property type="entry name" value="Integrase_cat-core"/>
</dbReference>
<evidence type="ECO:0000256" key="4">
    <source>
        <dbReference type="ARBA" id="ARBA00022722"/>
    </source>
</evidence>
<dbReference type="CDD" id="cd09274">
    <property type="entry name" value="RNase_HI_RT_Ty3"/>
    <property type="match status" value="1"/>
</dbReference>
<evidence type="ECO:0000313" key="11">
    <source>
        <dbReference type="Proteomes" id="UP001374535"/>
    </source>
</evidence>
<dbReference type="InterPro" id="IPR043502">
    <property type="entry name" value="DNA/RNA_pol_sf"/>
</dbReference>
<dbReference type="PROSITE" id="PS50994">
    <property type="entry name" value="INTEGRASE"/>
    <property type="match status" value="1"/>
</dbReference>
<evidence type="ECO:0000256" key="8">
    <source>
        <dbReference type="ARBA" id="ARBA00023268"/>
    </source>
</evidence>
<evidence type="ECO:0000256" key="5">
    <source>
        <dbReference type="ARBA" id="ARBA00022759"/>
    </source>
</evidence>
<keyword evidence="4" id="KW-0540">Nuclease</keyword>
<reference evidence="10 11" key="1">
    <citation type="journal article" date="2023" name="Life. Sci Alliance">
        <title>Evolutionary insights into 3D genome organization and epigenetic landscape of Vigna mungo.</title>
        <authorList>
            <person name="Junaid A."/>
            <person name="Singh B."/>
            <person name="Bhatia S."/>
        </authorList>
    </citation>
    <scope>NUCLEOTIDE SEQUENCE [LARGE SCALE GENOMIC DNA]</scope>
    <source>
        <strain evidence="10">Urdbean</strain>
    </source>
</reference>
<dbReference type="GO" id="GO:0008233">
    <property type="term" value="F:peptidase activity"/>
    <property type="evidence" value="ECO:0007669"/>
    <property type="project" value="UniProtKB-KW"/>
</dbReference>
<gene>
    <name evidence="10" type="ORF">V8G54_028378</name>
</gene>
<keyword evidence="3" id="KW-0548">Nucleotidyltransferase</keyword>
<keyword evidence="2" id="KW-0808">Transferase</keyword>
<dbReference type="EMBL" id="CP144692">
    <property type="protein sequence ID" value="WVY96227.1"/>
    <property type="molecule type" value="Genomic_DNA"/>
</dbReference>
<dbReference type="CDD" id="cd01647">
    <property type="entry name" value="RT_LTR"/>
    <property type="match status" value="1"/>
</dbReference>
<keyword evidence="11" id="KW-1185">Reference proteome</keyword>
<accession>A0AAQ3MRV5</accession>
<dbReference type="SUPFAM" id="SSF56672">
    <property type="entry name" value="DNA/RNA polymerases"/>
    <property type="match status" value="1"/>
</dbReference>
<dbReference type="GO" id="GO:0006508">
    <property type="term" value="P:proteolysis"/>
    <property type="evidence" value="ECO:0007669"/>
    <property type="project" value="UniProtKB-KW"/>
</dbReference>
<feature type="domain" description="Integrase catalytic" evidence="9">
    <location>
        <begin position="486"/>
        <end position="605"/>
    </location>
</feature>
<dbReference type="Pfam" id="PF17921">
    <property type="entry name" value="Integrase_H2C2"/>
    <property type="match status" value="1"/>
</dbReference>
<dbReference type="GO" id="GO:0004519">
    <property type="term" value="F:endonuclease activity"/>
    <property type="evidence" value="ECO:0007669"/>
    <property type="project" value="UniProtKB-KW"/>
</dbReference>
<keyword evidence="7" id="KW-0695">RNA-directed DNA polymerase</keyword>
<dbReference type="InterPro" id="IPR012337">
    <property type="entry name" value="RNaseH-like_sf"/>
</dbReference>
<evidence type="ECO:0000313" key="10">
    <source>
        <dbReference type="EMBL" id="WVY96227.1"/>
    </source>
</evidence>
<keyword evidence="6" id="KW-0378">Hydrolase</keyword>
<dbReference type="PANTHER" id="PTHR37984:SF5">
    <property type="entry name" value="PROTEIN NYNRIN-LIKE"/>
    <property type="match status" value="1"/>
</dbReference>
<dbReference type="InterPro" id="IPR000477">
    <property type="entry name" value="RT_dom"/>
</dbReference>
<dbReference type="FunFam" id="3.10.10.10:FF:000007">
    <property type="entry name" value="Retrovirus-related Pol polyprotein from transposon 17.6-like Protein"/>
    <property type="match status" value="1"/>
</dbReference>
<keyword evidence="5" id="KW-0255">Endonuclease</keyword>
<dbReference type="InterPro" id="IPR043128">
    <property type="entry name" value="Rev_trsase/Diguanyl_cyclase"/>
</dbReference>
<dbReference type="AlphaFoldDB" id="A0AAQ3MRV5"/>
<evidence type="ECO:0000256" key="6">
    <source>
        <dbReference type="ARBA" id="ARBA00022801"/>
    </source>
</evidence>
<proteinExistence type="predicted"/>
<dbReference type="Gene3D" id="1.10.340.70">
    <property type="match status" value="1"/>
</dbReference>